<evidence type="ECO:0000256" key="1">
    <source>
        <dbReference type="SAM" id="SignalP"/>
    </source>
</evidence>
<comment type="caution">
    <text evidence="3">The sequence shown here is derived from an EMBL/GenBank/DDBJ whole genome shotgun (WGS) entry which is preliminary data.</text>
</comment>
<dbReference type="PROSITE" id="PS51257">
    <property type="entry name" value="PROKAR_LIPOPROTEIN"/>
    <property type="match status" value="1"/>
</dbReference>
<protein>
    <recommendedName>
        <fullName evidence="2">Lipocalin-like domain-containing protein</fullName>
    </recommendedName>
</protein>
<feature type="domain" description="Lipocalin-like" evidence="2">
    <location>
        <begin position="31"/>
        <end position="133"/>
    </location>
</feature>
<dbReference type="InterPro" id="IPR024311">
    <property type="entry name" value="Lipocalin-like"/>
</dbReference>
<keyword evidence="1" id="KW-0732">Signal</keyword>
<dbReference type="Pfam" id="PF13648">
    <property type="entry name" value="Lipocalin_4"/>
    <property type="match status" value="1"/>
</dbReference>
<evidence type="ECO:0000313" key="3">
    <source>
        <dbReference type="EMBL" id="RMZ58108.1"/>
    </source>
</evidence>
<organism evidence="3 4">
    <name type="scientific">Chryseobacterium nematophagum</name>
    <dbReference type="NCBI Taxonomy" id="2305228"/>
    <lineage>
        <taxon>Bacteria</taxon>
        <taxon>Pseudomonadati</taxon>
        <taxon>Bacteroidota</taxon>
        <taxon>Flavobacteriia</taxon>
        <taxon>Flavobacteriales</taxon>
        <taxon>Weeksellaceae</taxon>
        <taxon>Chryseobacterium group</taxon>
        <taxon>Chryseobacterium</taxon>
    </lineage>
</organism>
<dbReference type="RefSeq" id="WP_122548550.1">
    <property type="nucleotide sequence ID" value="NZ_QWIV01000015.1"/>
</dbReference>
<evidence type="ECO:0000259" key="2">
    <source>
        <dbReference type="Pfam" id="PF13648"/>
    </source>
</evidence>
<name>A0A3M7L5W8_9FLAO</name>
<keyword evidence="4" id="KW-1185">Reference proteome</keyword>
<dbReference type="EMBL" id="QWIV01000015">
    <property type="protein sequence ID" value="RMZ58108.1"/>
    <property type="molecule type" value="Genomic_DNA"/>
</dbReference>
<dbReference type="Proteomes" id="UP000267524">
    <property type="component" value="Unassembled WGS sequence"/>
</dbReference>
<dbReference type="AlphaFoldDB" id="A0A3M7L5W8"/>
<proteinExistence type="predicted"/>
<feature type="signal peptide" evidence="1">
    <location>
        <begin position="1"/>
        <end position="21"/>
    </location>
</feature>
<reference evidence="3 4" key="1">
    <citation type="submission" date="2018-08" db="EMBL/GenBank/DDBJ databases">
        <title>Chryseobacterium nematophagum: a novel matrix digesting pathogen of nematodes.</title>
        <authorList>
            <person name="Page A."/>
            <person name="Roberts M."/>
            <person name="Felix M.-A."/>
            <person name="Weir W."/>
        </authorList>
    </citation>
    <scope>NUCLEOTIDE SEQUENCE [LARGE SCALE GENOMIC DNA]</scope>
    <source>
        <strain evidence="3 4">JUb275</strain>
    </source>
</reference>
<feature type="chain" id="PRO_5017956839" description="Lipocalin-like domain-containing protein" evidence="1">
    <location>
        <begin position="22"/>
        <end position="156"/>
    </location>
</feature>
<accession>A0A3M7L5W8</accession>
<evidence type="ECO:0000313" key="4">
    <source>
        <dbReference type="Proteomes" id="UP000267524"/>
    </source>
</evidence>
<sequence>MKKLAVLLAGLSLWVATGCNNDDNTVVEYSLVGTWMPVKEVLTTVETGEDPVTDVITYNSCQQESRWVFNEGSGGKRTDKVASGTVGQCDTSFERNFTYTYDKGEKRVNIKYQGIVEPDKGKVVTLNDTTFNLMIEDTTDPTEYHSKTYTFKRVTQ</sequence>
<gene>
    <name evidence="3" type="ORF">D1632_17625</name>
</gene>